<keyword evidence="2" id="KW-0732">Signal</keyword>
<dbReference type="SUPFAM" id="SSF53474">
    <property type="entry name" value="alpha/beta-Hydrolases"/>
    <property type="match status" value="1"/>
</dbReference>
<dbReference type="EMBL" id="JAFCIX010000545">
    <property type="protein sequence ID" value="KAH6588035.1"/>
    <property type="molecule type" value="Genomic_DNA"/>
</dbReference>
<feature type="domain" description="Fungal lipase-type" evidence="3">
    <location>
        <begin position="131"/>
        <end position="273"/>
    </location>
</feature>
<keyword evidence="1" id="KW-0472">Membrane</keyword>
<feature type="transmembrane region" description="Helical" evidence="1">
    <location>
        <begin position="285"/>
        <end position="308"/>
    </location>
</feature>
<accession>A0ABQ8EX40</accession>
<dbReference type="InterPro" id="IPR051218">
    <property type="entry name" value="Sec_MonoDiacylglyc_Lipase"/>
</dbReference>
<comment type="caution">
    <text evidence="4">The sequence shown here is derived from an EMBL/GenBank/DDBJ whole genome shotgun (WGS) entry which is preliminary data.</text>
</comment>
<keyword evidence="5" id="KW-1185">Reference proteome</keyword>
<dbReference type="Pfam" id="PF01764">
    <property type="entry name" value="Lipase_3"/>
    <property type="match status" value="1"/>
</dbReference>
<name>A0ABQ8EX40_9FUNG</name>
<evidence type="ECO:0000313" key="4">
    <source>
        <dbReference type="EMBL" id="KAH6588035.1"/>
    </source>
</evidence>
<gene>
    <name evidence="4" type="ORF">BASA50_010898</name>
</gene>
<evidence type="ECO:0000256" key="1">
    <source>
        <dbReference type="SAM" id="Phobius"/>
    </source>
</evidence>
<dbReference type="Proteomes" id="UP001648503">
    <property type="component" value="Unassembled WGS sequence"/>
</dbReference>
<evidence type="ECO:0000313" key="5">
    <source>
        <dbReference type="Proteomes" id="UP001648503"/>
    </source>
</evidence>
<dbReference type="PANTHER" id="PTHR45856:SF25">
    <property type="entry name" value="FUNGAL LIPASE-LIKE DOMAIN-CONTAINING PROTEIN"/>
    <property type="match status" value="1"/>
</dbReference>
<dbReference type="CDD" id="cd00519">
    <property type="entry name" value="Lipase_3"/>
    <property type="match status" value="1"/>
</dbReference>
<dbReference type="InterPro" id="IPR002921">
    <property type="entry name" value="Fungal_lipase-type"/>
</dbReference>
<evidence type="ECO:0000259" key="3">
    <source>
        <dbReference type="Pfam" id="PF01764"/>
    </source>
</evidence>
<reference evidence="4 5" key="1">
    <citation type="submission" date="2021-02" db="EMBL/GenBank/DDBJ databases">
        <title>Variation within the Batrachochytrium salamandrivorans European outbreak.</title>
        <authorList>
            <person name="Kelly M."/>
            <person name="Pasmans F."/>
            <person name="Shea T.P."/>
            <person name="Munoz J.F."/>
            <person name="Carranza S."/>
            <person name="Cuomo C.A."/>
            <person name="Martel A."/>
        </authorList>
    </citation>
    <scope>NUCLEOTIDE SEQUENCE [LARGE SCALE GENOMIC DNA]</scope>
    <source>
        <strain evidence="4 5">AMFP18/2</strain>
    </source>
</reference>
<sequence>MILGAVLASSLAILFVSATPAPISPSSLFFRDIQRRDVVDSDSTTFSPELTSLSKRAQSAVDPSTVDLLSKFMRYSAAIYFDSVSVDGKWECGVVCEGDIKDTVIQTAFLQTSGTFTAGIVAIQSSSKTIVVAFRGVNYLSDWITNIKFTKWSAPWLNDGDVSTNHKRVPFPENLEIHTGFQTAYLDVRSPMMAGIRTAQKNHPGFKLVFAGHSLGGALATLAAADYVNHESGDTPNVSLYTYGEPRIGNLEWADWFNSLPLASYRVTSQNDPGVLPQFYINLQIWMKLAYTTVPSLTTLLILFVFLVPRLPPYMLGYYHTKQEYFIASDKVTKTCTNSDIAGETTDCSTKTLFETGIYAHIYGYYWPS</sequence>
<feature type="chain" id="PRO_5046263463" description="Fungal lipase-type domain-containing protein" evidence="2">
    <location>
        <begin position="19"/>
        <end position="369"/>
    </location>
</feature>
<evidence type="ECO:0000256" key="2">
    <source>
        <dbReference type="SAM" id="SignalP"/>
    </source>
</evidence>
<proteinExistence type="predicted"/>
<protein>
    <recommendedName>
        <fullName evidence="3">Fungal lipase-type domain-containing protein</fullName>
    </recommendedName>
</protein>
<organism evidence="4 5">
    <name type="scientific">Batrachochytrium salamandrivorans</name>
    <dbReference type="NCBI Taxonomy" id="1357716"/>
    <lineage>
        <taxon>Eukaryota</taxon>
        <taxon>Fungi</taxon>
        <taxon>Fungi incertae sedis</taxon>
        <taxon>Chytridiomycota</taxon>
        <taxon>Chytridiomycota incertae sedis</taxon>
        <taxon>Chytridiomycetes</taxon>
        <taxon>Rhizophydiales</taxon>
        <taxon>Rhizophydiales incertae sedis</taxon>
        <taxon>Batrachochytrium</taxon>
    </lineage>
</organism>
<feature type="signal peptide" evidence="2">
    <location>
        <begin position="1"/>
        <end position="18"/>
    </location>
</feature>
<dbReference type="Gene3D" id="3.40.50.1820">
    <property type="entry name" value="alpha/beta hydrolase"/>
    <property type="match status" value="2"/>
</dbReference>
<dbReference type="PANTHER" id="PTHR45856">
    <property type="entry name" value="ALPHA/BETA-HYDROLASES SUPERFAMILY PROTEIN"/>
    <property type="match status" value="1"/>
</dbReference>
<dbReference type="InterPro" id="IPR029058">
    <property type="entry name" value="AB_hydrolase_fold"/>
</dbReference>
<keyword evidence="1" id="KW-0812">Transmembrane</keyword>
<keyword evidence="1" id="KW-1133">Transmembrane helix</keyword>